<sequence>MAATVAGVSVLAPARPPASHVDAATPVPRCWEDAAMSLGLVAVQLAGAAYMVVLTPILALGLDPLFLVTFGSLSTGLITLPFALKLERNKWPSELSNRLVLQFVLLALGGAEIILSLVFVGSLVGSVCIMFQTWALEKKGPVVVSLFSPTQTVGTTIFSALFLGRVVQPASMLGMIFLFSGLYVVLWAKKKEGQVLPAHRVVADGTADDIEKPLLLPH</sequence>
<dbReference type="Proteomes" id="UP001732700">
    <property type="component" value="Chromosome 2D"/>
</dbReference>
<name>A0ACD5UZM4_AVESA</name>
<evidence type="ECO:0000313" key="2">
    <source>
        <dbReference type="Proteomes" id="UP001732700"/>
    </source>
</evidence>
<reference evidence="1" key="2">
    <citation type="submission" date="2025-09" db="UniProtKB">
        <authorList>
            <consortium name="EnsemblPlants"/>
        </authorList>
    </citation>
    <scope>IDENTIFICATION</scope>
</reference>
<protein>
    <submittedName>
        <fullName evidence="1">Uncharacterized protein</fullName>
    </submittedName>
</protein>
<keyword evidence="2" id="KW-1185">Reference proteome</keyword>
<proteinExistence type="predicted"/>
<evidence type="ECO:0000313" key="1">
    <source>
        <dbReference type="EnsemblPlants" id="AVESA.00010b.r2.2DG0348310.1.CDS"/>
    </source>
</evidence>
<accession>A0ACD5UZM4</accession>
<dbReference type="EnsemblPlants" id="AVESA.00010b.r2.2DG0348310.1">
    <property type="protein sequence ID" value="AVESA.00010b.r2.2DG0348310.1.CDS"/>
    <property type="gene ID" value="AVESA.00010b.r2.2DG0348310"/>
</dbReference>
<reference evidence="1" key="1">
    <citation type="submission" date="2021-05" db="EMBL/GenBank/DDBJ databases">
        <authorList>
            <person name="Scholz U."/>
            <person name="Mascher M."/>
            <person name="Fiebig A."/>
        </authorList>
    </citation>
    <scope>NUCLEOTIDE SEQUENCE [LARGE SCALE GENOMIC DNA]</scope>
</reference>
<organism evidence="1 2">
    <name type="scientific">Avena sativa</name>
    <name type="common">Oat</name>
    <dbReference type="NCBI Taxonomy" id="4498"/>
    <lineage>
        <taxon>Eukaryota</taxon>
        <taxon>Viridiplantae</taxon>
        <taxon>Streptophyta</taxon>
        <taxon>Embryophyta</taxon>
        <taxon>Tracheophyta</taxon>
        <taxon>Spermatophyta</taxon>
        <taxon>Magnoliopsida</taxon>
        <taxon>Liliopsida</taxon>
        <taxon>Poales</taxon>
        <taxon>Poaceae</taxon>
        <taxon>BOP clade</taxon>
        <taxon>Pooideae</taxon>
        <taxon>Poodae</taxon>
        <taxon>Poeae</taxon>
        <taxon>Poeae Chloroplast Group 1 (Aveneae type)</taxon>
        <taxon>Aveninae</taxon>
        <taxon>Avena</taxon>
    </lineage>
</organism>